<dbReference type="Gene3D" id="3.30.1490.120">
    <property type="entry name" value="RNA polymerase Rpb7-like, N-terminal domain"/>
    <property type="match status" value="1"/>
</dbReference>
<feature type="region of interest" description="Disordered" evidence="8">
    <location>
        <begin position="218"/>
        <end position="241"/>
    </location>
</feature>
<evidence type="ECO:0000256" key="4">
    <source>
        <dbReference type="ARBA" id="ARBA00022553"/>
    </source>
</evidence>
<dbReference type="InterPro" id="IPR036898">
    <property type="entry name" value="RNA_pol_Rpb7-like_N_sf"/>
</dbReference>
<accession>A0ABR4A8N9</accession>
<dbReference type="Proteomes" id="UP001590950">
    <property type="component" value="Unassembled WGS sequence"/>
</dbReference>
<protein>
    <recommendedName>
        <fullName evidence="7">DNA-directed RNA polymerase subunit</fullName>
    </recommendedName>
</protein>
<gene>
    <name evidence="11" type="ORF">N7G274_005246</name>
</gene>
<feature type="domain" description="RNA polymerase Rpb7-like N-terminal" evidence="9">
    <location>
        <begin position="84"/>
        <end position="139"/>
    </location>
</feature>
<comment type="subcellular location">
    <subcellularLocation>
        <location evidence="1">Nucleus</location>
        <location evidence="1">Nucleolus</location>
    </subcellularLocation>
</comment>
<evidence type="ECO:0000256" key="6">
    <source>
        <dbReference type="ARBA" id="ARBA00023242"/>
    </source>
</evidence>
<evidence type="ECO:0000256" key="3">
    <source>
        <dbReference type="ARBA" id="ARBA00022478"/>
    </source>
</evidence>
<organism evidence="11 12">
    <name type="scientific">Stereocaulon virgatum</name>
    <dbReference type="NCBI Taxonomy" id="373712"/>
    <lineage>
        <taxon>Eukaryota</taxon>
        <taxon>Fungi</taxon>
        <taxon>Dikarya</taxon>
        <taxon>Ascomycota</taxon>
        <taxon>Pezizomycotina</taxon>
        <taxon>Lecanoromycetes</taxon>
        <taxon>OSLEUM clade</taxon>
        <taxon>Lecanoromycetidae</taxon>
        <taxon>Lecanorales</taxon>
        <taxon>Lecanorineae</taxon>
        <taxon>Stereocaulaceae</taxon>
        <taxon>Stereocaulon</taxon>
    </lineage>
</organism>
<evidence type="ECO:0000259" key="10">
    <source>
        <dbReference type="Pfam" id="PF17875"/>
    </source>
</evidence>
<dbReference type="InterPro" id="IPR045113">
    <property type="entry name" value="Rpb7-like"/>
</dbReference>
<comment type="similarity">
    <text evidence="2">Belongs to the eukaryotic RPA43 RNA polymerase subunit family.</text>
</comment>
<dbReference type="Pfam" id="PF03876">
    <property type="entry name" value="SHS2_Rpb7-N"/>
    <property type="match status" value="1"/>
</dbReference>
<feature type="compositionally biased region" description="Acidic residues" evidence="8">
    <location>
        <begin position="229"/>
        <end position="238"/>
    </location>
</feature>
<reference evidence="11 12" key="1">
    <citation type="submission" date="2024-09" db="EMBL/GenBank/DDBJ databases">
        <title>Rethinking Asexuality: The Enigmatic Case of Functional Sexual Genes in Lepraria (Stereocaulaceae).</title>
        <authorList>
            <person name="Doellman M."/>
            <person name="Sun Y."/>
            <person name="Barcenas-Pena A."/>
            <person name="Lumbsch H.T."/>
            <person name="Grewe F."/>
        </authorList>
    </citation>
    <scope>NUCLEOTIDE SEQUENCE [LARGE SCALE GENOMIC DNA]</scope>
    <source>
        <strain evidence="11 12">Mercado 3170</strain>
    </source>
</reference>
<evidence type="ECO:0000256" key="5">
    <source>
        <dbReference type="ARBA" id="ARBA00023163"/>
    </source>
</evidence>
<comment type="function">
    <text evidence="7">DNA-dependent RNA polymerase which catalyzes the transcription of DNA into RNA using the four ribonucleoside triphosphates as substrates.</text>
</comment>
<name>A0ABR4A8N9_9LECA</name>
<evidence type="ECO:0000259" key="9">
    <source>
        <dbReference type="Pfam" id="PF03876"/>
    </source>
</evidence>
<keyword evidence="6 7" id="KW-0539">Nucleus</keyword>
<keyword evidence="12" id="KW-1185">Reference proteome</keyword>
<keyword evidence="5 7" id="KW-0804">Transcription</keyword>
<keyword evidence="4" id="KW-0597">Phosphoprotein</keyword>
<dbReference type="EMBL" id="JBEFKJ010000015">
    <property type="protein sequence ID" value="KAL2042058.1"/>
    <property type="molecule type" value="Genomic_DNA"/>
</dbReference>
<evidence type="ECO:0000256" key="2">
    <source>
        <dbReference type="ARBA" id="ARBA00005930"/>
    </source>
</evidence>
<sequence>MPSMSVEVDSPQLPRPKKHKKSKDKDVQNSEKKRKRKGSEEITLPSHTKKHKSKHHSKPPIIHDEPPLPLAPPIGSPFHQQTSSLYLPLPPIAQRHALQGICAEHVSPLILTYYPPFHGVIVSYTNARLSSHSAIQVSDPAYSRAIDEYAASFIWLTADFLIFKPQKGTVIEGFVNLQNESNLGLVCWNFFNASIEKKRLPQGWTWVAGGLKPSGTKKLKKAAKSMESGSEETGESDAEAEKTMEDTQGYFQDADGKKIEGLIRFKVKHLETSRSMDRDTGFLSIEGTMLSEQEERDMLEQEAVRSLDKRMRQLNRNAEPR</sequence>
<feature type="compositionally biased region" description="Basic residues" evidence="8">
    <location>
        <begin position="47"/>
        <end position="58"/>
    </location>
</feature>
<evidence type="ECO:0000313" key="11">
    <source>
        <dbReference type="EMBL" id="KAL2042058.1"/>
    </source>
</evidence>
<dbReference type="InterPro" id="IPR005576">
    <property type="entry name" value="Rpb7-like_N"/>
</dbReference>
<keyword evidence="3 7" id="KW-0240">DNA-directed RNA polymerase</keyword>
<dbReference type="PANTHER" id="PTHR12709">
    <property type="entry name" value="DNA-DIRECTED RNA POLYMERASE II, III"/>
    <property type="match status" value="1"/>
</dbReference>
<dbReference type="PANTHER" id="PTHR12709:SF5">
    <property type="entry name" value="DNA-DIRECTED RNA POLYMERASE I SUBUNIT RPA43"/>
    <property type="match status" value="1"/>
</dbReference>
<dbReference type="Pfam" id="PF17875">
    <property type="entry name" value="RPA43_OB"/>
    <property type="match status" value="1"/>
</dbReference>
<dbReference type="Gene3D" id="2.40.50.1060">
    <property type="match status" value="1"/>
</dbReference>
<dbReference type="InterPro" id="IPR041178">
    <property type="entry name" value="RPA43_OB"/>
</dbReference>
<evidence type="ECO:0000313" key="12">
    <source>
        <dbReference type="Proteomes" id="UP001590950"/>
    </source>
</evidence>
<evidence type="ECO:0000256" key="8">
    <source>
        <dbReference type="SAM" id="MobiDB-lite"/>
    </source>
</evidence>
<feature type="region of interest" description="Disordered" evidence="8">
    <location>
        <begin position="1"/>
        <end position="73"/>
    </location>
</feature>
<proteinExistence type="inferred from homology"/>
<comment type="caution">
    <text evidence="11">The sequence shown here is derived from an EMBL/GenBank/DDBJ whole genome shotgun (WGS) entry which is preliminary data.</text>
</comment>
<evidence type="ECO:0000256" key="7">
    <source>
        <dbReference type="RuleBase" id="RU369086"/>
    </source>
</evidence>
<feature type="domain" description="RPA43 OB" evidence="10">
    <location>
        <begin position="165"/>
        <end position="290"/>
    </location>
</feature>
<evidence type="ECO:0000256" key="1">
    <source>
        <dbReference type="ARBA" id="ARBA00004604"/>
    </source>
</evidence>